<name>A0AAP0EUI1_9MAGN</name>
<dbReference type="GO" id="GO:0005758">
    <property type="term" value="C:mitochondrial intermembrane space"/>
    <property type="evidence" value="ECO:0007669"/>
    <property type="project" value="UniProtKB-SubCell"/>
</dbReference>
<evidence type="ECO:0000256" key="6">
    <source>
        <dbReference type="ARBA" id="ARBA00022737"/>
    </source>
</evidence>
<keyword evidence="8" id="KW-0106">Calcium</keyword>
<dbReference type="EMBL" id="JBBNAF010000011">
    <property type="protein sequence ID" value="KAK9098525.1"/>
    <property type="molecule type" value="Genomic_DNA"/>
</dbReference>
<gene>
    <name evidence="16" type="ORF">Syun_025570</name>
</gene>
<keyword evidence="7" id="KW-0999">Mitochondrion inner membrane</keyword>
<evidence type="ECO:0000256" key="11">
    <source>
        <dbReference type="ARBA" id="ARBA00023128"/>
    </source>
</evidence>
<keyword evidence="17" id="KW-1185">Reference proteome</keyword>
<dbReference type="InterPro" id="IPR002048">
    <property type="entry name" value="EF_hand_dom"/>
</dbReference>
<dbReference type="Pfam" id="PF13202">
    <property type="entry name" value="EF-hand_5"/>
    <property type="match status" value="1"/>
</dbReference>
<dbReference type="CDD" id="cd15900">
    <property type="entry name" value="EFh_MICU"/>
    <property type="match status" value="1"/>
</dbReference>
<dbReference type="Gene3D" id="1.10.238.10">
    <property type="entry name" value="EF-hand"/>
    <property type="match status" value="2"/>
</dbReference>
<feature type="region of interest" description="Disordered" evidence="14">
    <location>
        <begin position="22"/>
        <end position="41"/>
    </location>
</feature>
<evidence type="ECO:0000256" key="14">
    <source>
        <dbReference type="SAM" id="MobiDB-lite"/>
    </source>
</evidence>
<dbReference type="Pfam" id="PF13833">
    <property type="entry name" value="EF-hand_8"/>
    <property type="match status" value="1"/>
</dbReference>
<dbReference type="CDD" id="cd00051">
    <property type="entry name" value="EFh"/>
    <property type="match status" value="1"/>
</dbReference>
<keyword evidence="10" id="KW-0406">Ion transport</keyword>
<evidence type="ECO:0000256" key="5">
    <source>
        <dbReference type="ARBA" id="ARBA00022723"/>
    </source>
</evidence>
<keyword evidence="4" id="KW-0109">Calcium transport</keyword>
<evidence type="ECO:0000256" key="9">
    <source>
        <dbReference type="ARBA" id="ARBA00022946"/>
    </source>
</evidence>
<dbReference type="InterPro" id="IPR018247">
    <property type="entry name" value="EF_Hand_1_Ca_BS"/>
</dbReference>
<evidence type="ECO:0000256" key="2">
    <source>
        <dbReference type="ARBA" id="ARBA00004569"/>
    </source>
</evidence>
<keyword evidence="11" id="KW-0496">Mitochondrion</keyword>
<feature type="domain" description="EF-hand" evidence="15">
    <location>
        <begin position="420"/>
        <end position="455"/>
    </location>
</feature>
<dbReference type="GO" id="GO:0005509">
    <property type="term" value="F:calcium ion binding"/>
    <property type="evidence" value="ECO:0007669"/>
    <property type="project" value="InterPro"/>
</dbReference>
<comment type="caution">
    <text evidence="16">The sequence shown here is derived from an EMBL/GenBank/DDBJ whole genome shotgun (WGS) entry which is preliminary data.</text>
</comment>
<evidence type="ECO:0000259" key="15">
    <source>
        <dbReference type="PROSITE" id="PS50222"/>
    </source>
</evidence>
<evidence type="ECO:0000256" key="13">
    <source>
        <dbReference type="ARBA" id="ARBA00038333"/>
    </source>
</evidence>
<evidence type="ECO:0000256" key="7">
    <source>
        <dbReference type="ARBA" id="ARBA00022792"/>
    </source>
</evidence>
<keyword evidence="6" id="KW-0677">Repeat</keyword>
<proteinExistence type="inferred from homology"/>
<keyword evidence="12" id="KW-0472">Membrane</keyword>
<dbReference type="Proteomes" id="UP001420932">
    <property type="component" value="Unassembled WGS sequence"/>
</dbReference>
<dbReference type="PROSITE" id="PS00018">
    <property type="entry name" value="EF_HAND_1"/>
    <property type="match status" value="2"/>
</dbReference>
<keyword evidence="5" id="KW-0479">Metal-binding</keyword>
<dbReference type="AlphaFoldDB" id="A0AAP0EUI1"/>
<evidence type="ECO:0000313" key="17">
    <source>
        <dbReference type="Proteomes" id="UP001420932"/>
    </source>
</evidence>
<organism evidence="16 17">
    <name type="scientific">Stephania yunnanensis</name>
    <dbReference type="NCBI Taxonomy" id="152371"/>
    <lineage>
        <taxon>Eukaryota</taxon>
        <taxon>Viridiplantae</taxon>
        <taxon>Streptophyta</taxon>
        <taxon>Embryophyta</taxon>
        <taxon>Tracheophyta</taxon>
        <taxon>Spermatophyta</taxon>
        <taxon>Magnoliopsida</taxon>
        <taxon>Ranunculales</taxon>
        <taxon>Menispermaceae</taxon>
        <taxon>Menispermoideae</taxon>
        <taxon>Cissampelideae</taxon>
        <taxon>Stephania</taxon>
    </lineage>
</organism>
<evidence type="ECO:0000256" key="10">
    <source>
        <dbReference type="ARBA" id="ARBA00023065"/>
    </source>
</evidence>
<dbReference type="PANTHER" id="PTHR12294:SF1">
    <property type="entry name" value="CALCIUM UPTAKE PROTEIN 1, MITOCHONDRIAL"/>
    <property type="match status" value="1"/>
</dbReference>
<dbReference type="Pfam" id="PF13405">
    <property type="entry name" value="EF-hand_6"/>
    <property type="match status" value="1"/>
</dbReference>
<evidence type="ECO:0000256" key="4">
    <source>
        <dbReference type="ARBA" id="ARBA00022568"/>
    </source>
</evidence>
<reference evidence="16 17" key="1">
    <citation type="submission" date="2024-01" db="EMBL/GenBank/DDBJ databases">
        <title>Genome assemblies of Stephania.</title>
        <authorList>
            <person name="Yang L."/>
        </authorList>
    </citation>
    <scope>NUCLEOTIDE SEQUENCE [LARGE SCALE GENOMIC DNA]</scope>
    <source>
        <strain evidence="16">YNDBR</strain>
        <tissue evidence="16">Leaf</tissue>
    </source>
</reference>
<dbReference type="GO" id="GO:1990246">
    <property type="term" value="C:uniplex complex"/>
    <property type="evidence" value="ECO:0007669"/>
    <property type="project" value="TreeGrafter"/>
</dbReference>
<dbReference type="GO" id="GO:0036444">
    <property type="term" value="P:calcium import into the mitochondrion"/>
    <property type="evidence" value="ECO:0007669"/>
    <property type="project" value="TreeGrafter"/>
</dbReference>
<evidence type="ECO:0000313" key="16">
    <source>
        <dbReference type="EMBL" id="KAK9098525.1"/>
    </source>
</evidence>
<dbReference type="InterPro" id="IPR011992">
    <property type="entry name" value="EF-hand-dom_pair"/>
</dbReference>
<comment type="subcellular location">
    <subcellularLocation>
        <location evidence="1">Mitochondrion inner membrane</location>
    </subcellularLocation>
    <subcellularLocation>
        <location evidence="2">Mitochondrion intermembrane space</location>
    </subcellularLocation>
</comment>
<dbReference type="PANTHER" id="PTHR12294">
    <property type="entry name" value="EF HAND DOMAIN FAMILY A1,A2-RELATED"/>
    <property type="match status" value="1"/>
</dbReference>
<comment type="similarity">
    <text evidence="13">Belongs to the MICU1 family. MICU1 subfamily.</text>
</comment>
<dbReference type="GO" id="GO:0051560">
    <property type="term" value="P:mitochondrial calcium ion homeostasis"/>
    <property type="evidence" value="ECO:0007669"/>
    <property type="project" value="TreeGrafter"/>
</dbReference>
<keyword evidence="3" id="KW-0813">Transport</keyword>
<feature type="domain" description="EF-hand" evidence="15">
    <location>
        <begin position="226"/>
        <end position="261"/>
    </location>
</feature>
<evidence type="ECO:0000256" key="8">
    <source>
        <dbReference type="ARBA" id="ARBA00022837"/>
    </source>
</evidence>
<evidence type="ECO:0000256" key="1">
    <source>
        <dbReference type="ARBA" id="ARBA00004273"/>
    </source>
</evidence>
<dbReference type="InterPro" id="IPR039800">
    <property type="entry name" value="MICU1/2/3"/>
</dbReference>
<evidence type="ECO:0000256" key="12">
    <source>
        <dbReference type="ARBA" id="ARBA00023136"/>
    </source>
</evidence>
<accession>A0AAP0EUI1</accession>
<dbReference type="SUPFAM" id="SSF47473">
    <property type="entry name" value="EF-hand"/>
    <property type="match status" value="1"/>
</dbReference>
<dbReference type="PROSITE" id="PS50222">
    <property type="entry name" value="EF_HAND_2"/>
    <property type="match status" value="2"/>
</dbReference>
<keyword evidence="9" id="KW-0809">Transit peptide</keyword>
<sequence>MPFTKSLKRSLPLIRQRRRQLIHQPITRRSPQRPLSSSSSSSSFAFSAAEDEHRFRDSFIGLCFGSVSGLVFASGIRCALKSSIDLSSYEDEEGLGAAEEGAESPEVRDESKPVFLFGDAYRRKVFFNYEKRLRLRSSPEKLFEYFASHLTPEGELLMRPGDLMRAVVPVFPPSDSDIVREGHLRGERSPGDLHCAPSKFFMLFDTNYDGMISFAEYIFFITLLSIPESSFSVAFKMFDIDNDGEIDKVEFKKVMELMRTHSRQGAHHRDGLRIGLKVDASVEDGGLVEYFFGKDGKSRIQHGKFVDFLRDMHYEILRLEFAHYDYKQRGTISATDFALSVVGSADMSHLGKFLDRVDELNNDPRFRDIRITLEEFKSFAELRKQLKPLSLAIFSFGKLHGSLSKEDFKRATSHVCGIALTENVIDIIFHIFDTNRDGSLSSHEFVRVIERRENDIAHPTSETGFMGWLSCWFNCTKNSSFDQLLY</sequence>
<protein>
    <recommendedName>
        <fullName evidence="15">EF-hand domain-containing protein</fullName>
    </recommendedName>
</protein>
<dbReference type="SMART" id="SM00054">
    <property type="entry name" value="EFh"/>
    <property type="match status" value="3"/>
</dbReference>
<evidence type="ECO:0000256" key="3">
    <source>
        <dbReference type="ARBA" id="ARBA00022448"/>
    </source>
</evidence>